<protein>
    <recommendedName>
        <fullName evidence="2">Aminotransferase class V domain-containing protein</fullName>
    </recommendedName>
</protein>
<evidence type="ECO:0000256" key="1">
    <source>
        <dbReference type="ARBA" id="ARBA00022898"/>
    </source>
</evidence>
<dbReference type="PANTHER" id="PTHR43586">
    <property type="entry name" value="CYSTEINE DESULFURASE"/>
    <property type="match status" value="1"/>
</dbReference>
<dbReference type="Gene3D" id="3.40.640.10">
    <property type="entry name" value="Type I PLP-dependent aspartate aminotransferase-like (Major domain)"/>
    <property type="match status" value="1"/>
</dbReference>
<name>A0AAE1JL17_9FABA</name>
<comment type="caution">
    <text evidence="3">The sequence shown here is derived from an EMBL/GenBank/DDBJ whole genome shotgun (WGS) entry which is preliminary data.</text>
</comment>
<accession>A0AAE1JL17</accession>
<reference evidence="3" key="1">
    <citation type="submission" date="2023-10" db="EMBL/GenBank/DDBJ databases">
        <title>Chromosome-level genome of the transformable northern wattle, Acacia crassicarpa.</title>
        <authorList>
            <person name="Massaro I."/>
            <person name="Sinha N.R."/>
            <person name="Poethig S."/>
            <person name="Leichty A.R."/>
        </authorList>
    </citation>
    <scope>NUCLEOTIDE SEQUENCE</scope>
    <source>
        <strain evidence="3">Acra3RX</strain>
        <tissue evidence="3">Leaf</tissue>
    </source>
</reference>
<dbReference type="InterPro" id="IPR000192">
    <property type="entry name" value="Aminotrans_V_dom"/>
</dbReference>
<evidence type="ECO:0000259" key="2">
    <source>
        <dbReference type="Pfam" id="PF00266"/>
    </source>
</evidence>
<dbReference type="SUPFAM" id="SSF53383">
    <property type="entry name" value="PLP-dependent transferases"/>
    <property type="match status" value="1"/>
</dbReference>
<proteinExistence type="predicted"/>
<dbReference type="EMBL" id="JAWXYG010000005">
    <property type="protein sequence ID" value="KAK4271533.1"/>
    <property type="molecule type" value="Genomic_DNA"/>
</dbReference>
<organism evidence="3 4">
    <name type="scientific">Acacia crassicarpa</name>
    <name type="common">northern wattle</name>
    <dbReference type="NCBI Taxonomy" id="499986"/>
    <lineage>
        <taxon>Eukaryota</taxon>
        <taxon>Viridiplantae</taxon>
        <taxon>Streptophyta</taxon>
        <taxon>Embryophyta</taxon>
        <taxon>Tracheophyta</taxon>
        <taxon>Spermatophyta</taxon>
        <taxon>Magnoliopsida</taxon>
        <taxon>eudicotyledons</taxon>
        <taxon>Gunneridae</taxon>
        <taxon>Pentapetalae</taxon>
        <taxon>rosids</taxon>
        <taxon>fabids</taxon>
        <taxon>Fabales</taxon>
        <taxon>Fabaceae</taxon>
        <taxon>Caesalpinioideae</taxon>
        <taxon>mimosoid clade</taxon>
        <taxon>Acacieae</taxon>
        <taxon>Acacia</taxon>
    </lineage>
</organism>
<dbReference type="AlphaFoldDB" id="A0AAE1JL17"/>
<sequence length="160" mass="18069">MAAVALEPSILRDRVLKILTPEERWVIFVGPHELHSNLLSWRQSLDELIEISLDDEGLPDMDSLKLKLEAYKNSDRPMLGSFSACSNVTGIYSDMRAIATLLHQYNGFECFDFAAGYLLANQVEDLLAKQGISQSDFWDTCLDFVRPLVVQDRLGFNSLV</sequence>
<gene>
    <name evidence="3" type="ORF">QN277_020217</name>
</gene>
<evidence type="ECO:0000313" key="3">
    <source>
        <dbReference type="EMBL" id="KAK4271533.1"/>
    </source>
</evidence>
<dbReference type="InterPro" id="IPR015421">
    <property type="entry name" value="PyrdxlP-dep_Trfase_major"/>
</dbReference>
<evidence type="ECO:0000313" key="4">
    <source>
        <dbReference type="Proteomes" id="UP001293593"/>
    </source>
</evidence>
<dbReference type="Proteomes" id="UP001293593">
    <property type="component" value="Unassembled WGS sequence"/>
</dbReference>
<feature type="domain" description="Aminotransferase class V" evidence="2">
    <location>
        <begin position="26"/>
        <end position="117"/>
    </location>
</feature>
<dbReference type="Pfam" id="PF00266">
    <property type="entry name" value="Aminotran_5"/>
    <property type="match status" value="1"/>
</dbReference>
<keyword evidence="4" id="KW-1185">Reference proteome</keyword>
<dbReference type="PANTHER" id="PTHR43586:SF8">
    <property type="entry name" value="CYSTEINE DESULFURASE 1, CHLOROPLASTIC"/>
    <property type="match status" value="1"/>
</dbReference>
<keyword evidence="1" id="KW-0663">Pyridoxal phosphate</keyword>
<dbReference type="InterPro" id="IPR015424">
    <property type="entry name" value="PyrdxlP-dep_Trfase"/>
</dbReference>